<reference evidence="3 4" key="1">
    <citation type="submission" date="2021-04" db="EMBL/GenBank/DDBJ databases">
        <title>Complete genome sequence of Stygiolobus sp. KN-1.</title>
        <authorList>
            <person name="Nakamura K."/>
            <person name="Sakai H."/>
            <person name="Kurosawa N."/>
        </authorList>
    </citation>
    <scope>NUCLEOTIDE SEQUENCE [LARGE SCALE GENOMIC DNA]</scope>
    <source>
        <strain evidence="3 4">KN-1</strain>
    </source>
</reference>
<keyword evidence="4" id="KW-1185">Reference proteome</keyword>
<dbReference type="InterPro" id="IPR016039">
    <property type="entry name" value="Thiolase-like"/>
</dbReference>
<dbReference type="GeneID" id="66162721"/>
<evidence type="ECO:0000313" key="4">
    <source>
        <dbReference type="Proteomes" id="UP000825123"/>
    </source>
</evidence>
<dbReference type="CDD" id="cd00829">
    <property type="entry name" value="SCP-x_thiolase"/>
    <property type="match status" value="1"/>
</dbReference>
<evidence type="ECO:0000256" key="1">
    <source>
        <dbReference type="ARBA" id="ARBA00023229"/>
    </source>
</evidence>
<dbReference type="SUPFAM" id="SSF53901">
    <property type="entry name" value="Thiolase-like"/>
    <property type="match status" value="2"/>
</dbReference>
<evidence type="ECO:0000313" key="3">
    <source>
        <dbReference type="EMBL" id="BCU69675.1"/>
    </source>
</evidence>
<dbReference type="InterPro" id="IPR055140">
    <property type="entry name" value="Thiolase_C_2"/>
</dbReference>
<dbReference type="PANTHER" id="PTHR42870:SF6">
    <property type="entry name" value="ACETYL-COA C-ACYLTRANSFERASE"/>
    <property type="match status" value="1"/>
</dbReference>
<dbReference type="Gene3D" id="3.40.47.10">
    <property type="match status" value="1"/>
</dbReference>
<dbReference type="KEGG" id="csty:KN1_09720"/>
<dbReference type="EMBL" id="AP024597">
    <property type="protein sequence ID" value="BCU69675.1"/>
    <property type="molecule type" value="Genomic_DNA"/>
</dbReference>
<organism evidence="3 4">
    <name type="scientific">Stygiolobus caldivivus</name>
    <dbReference type="NCBI Taxonomy" id="2824673"/>
    <lineage>
        <taxon>Archaea</taxon>
        <taxon>Thermoproteota</taxon>
        <taxon>Thermoprotei</taxon>
        <taxon>Sulfolobales</taxon>
        <taxon>Sulfolobaceae</taxon>
        <taxon>Stygiolobus</taxon>
    </lineage>
</organism>
<protein>
    <submittedName>
        <fullName evidence="3">Acetyl-CoA acetyltransferase</fullName>
    </submittedName>
</protein>
<dbReference type="Pfam" id="PF22691">
    <property type="entry name" value="Thiolase_C_1"/>
    <property type="match status" value="1"/>
</dbReference>
<dbReference type="NCBIfam" id="NF004722">
    <property type="entry name" value="PRK06066.1"/>
    <property type="match status" value="1"/>
</dbReference>
<dbReference type="Proteomes" id="UP000825123">
    <property type="component" value="Chromosome"/>
</dbReference>
<proteinExistence type="predicted"/>
<evidence type="ECO:0000259" key="2">
    <source>
        <dbReference type="Pfam" id="PF22691"/>
    </source>
</evidence>
<accession>A0A8D5ZIT2</accession>
<dbReference type="RefSeq" id="WP_221289670.1">
    <property type="nucleotide sequence ID" value="NZ_AP024597.1"/>
</dbReference>
<name>A0A8D5ZIT2_9CREN</name>
<feature type="domain" description="Thiolase C-terminal" evidence="2">
    <location>
        <begin position="253"/>
        <end position="354"/>
    </location>
</feature>
<dbReference type="AlphaFoldDB" id="A0A8D5ZIT2"/>
<sequence length="371" mass="40265">MKVAIIGIGWYGFRPSVREASFREMMYEAAVRAYEDAGGINPRTDVDTFISCQEDFWEGISISDEFAPDPIGGAMRPTMTVSGDGLQGVVHGIMHITSGLADVTVVEAHAKPSDILTMDSITEFAYDPIYGRIKAKNPHFLAGLDAVKFMKKYNATREDLARVVVKNKGNGLKNPRASFASKLSISDVLSREYSVYPLSDLDISNYVDGAVVLVLASEDVARKFTDTPVWIEGAYFASDSSMEFSSLGDALYTKIAADSAYKMAKIHSPKNQFDSAFVDDTYSYKELQHVAALGLSEDPVRDLREGVFHIGGKIPVNPLGGHLATGRALEASGLSLVVDAVYFLREGSSKSVVSSWRGVPTFTGGVLVVSR</sequence>
<keyword evidence="1" id="KW-0414">Isoprene biosynthesis</keyword>
<gene>
    <name evidence="3" type="ORF">KN1_09720</name>
</gene>
<dbReference type="GO" id="GO:0016746">
    <property type="term" value="F:acyltransferase activity"/>
    <property type="evidence" value="ECO:0007669"/>
    <property type="project" value="InterPro"/>
</dbReference>
<dbReference type="GO" id="GO:0008299">
    <property type="term" value="P:isoprenoid biosynthetic process"/>
    <property type="evidence" value="ECO:0007669"/>
    <property type="project" value="UniProtKB-KW"/>
</dbReference>
<dbReference type="PANTHER" id="PTHR42870">
    <property type="entry name" value="ACETYL-COA C-ACETYLTRANSFERASE"/>
    <property type="match status" value="1"/>
</dbReference>